<evidence type="ECO:0000259" key="1">
    <source>
        <dbReference type="Pfam" id="PF01610"/>
    </source>
</evidence>
<dbReference type="AlphaFoldDB" id="A0A0G3HE49"/>
<dbReference type="Pfam" id="PF01610">
    <property type="entry name" value="DDE_Tnp_ISL3"/>
    <property type="match status" value="1"/>
</dbReference>
<dbReference type="KEGG" id="cted:CTEST_10010"/>
<dbReference type="EMBL" id="CP011545">
    <property type="protein sequence ID" value="AKK09427.1"/>
    <property type="molecule type" value="Genomic_DNA"/>
</dbReference>
<evidence type="ECO:0000313" key="3">
    <source>
        <dbReference type="Proteomes" id="UP000035540"/>
    </source>
</evidence>
<dbReference type="InterPro" id="IPR002560">
    <property type="entry name" value="Transposase_DDE"/>
</dbReference>
<dbReference type="PATRIC" id="fig|136857.5.peg.1987"/>
<reference evidence="3" key="2">
    <citation type="submission" date="2015-05" db="EMBL/GenBank/DDBJ databases">
        <title>Complete genome sequence of Corynebacterium testudinoris DSM 44614, recovered from necrotic lesions in the mouth of a tortoise.</title>
        <authorList>
            <person name="Ruckert C."/>
            <person name="Albersmeier A."/>
            <person name="Winkler A."/>
            <person name="Tauch A."/>
        </authorList>
    </citation>
    <scope>NUCLEOTIDE SEQUENCE [LARGE SCALE GENOMIC DNA]</scope>
    <source>
        <strain evidence="3">DSM 44614</strain>
    </source>
</reference>
<protein>
    <submittedName>
        <fullName evidence="2">Transposase</fullName>
    </submittedName>
</protein>
<sequence>MCKFTGALSKKLPQGLEELAQLGRTLLRRREDILAYFDVRASNGPVEAINGRLEQLCGIALGLRNLDHYILRCLTHSGQSQGKINAL</sequence>
<proteinExistence type="predicted"/>
<keyword evidence="3" id="KW-1185">Reference proteome</keyword>
<feature type="domain" description="Transposase IS204/IS1001/IS1096/IS1165 DDE" evidence="1">
    <location>
        <begin position="14"/>
        <end position="72"/>
    </location>
</feature>
<organism evidence="2 3">
    <name type="scientific">Corynebacterium testudinoris</name>
    <dbReference type="NCBI Taxonomy" id="136857"/>
    <lineage>
        <taxon>Bacteria</taxon>
        <taxon>Bacillati</taxon>
        <taxon>Actinomycetota</taxon>
        <taxon>Actinomycetes</taxon>
        <taxon>Mycobacteriales</taxon>
        <taxon>Corynebacteriaceae</taxon>
        <taxon>Corynebacterium</taxon>
    </lineage>
</organism>
<gene>
    <name evidence="2" type="ORF">CTEST_10010</name>
</gene>
<accession>A0A0G3HE49</accession>
<dbReference type="STRING" id="136857.CTEST_10010"/>
<dbReference type="RefSeq" id="WP_221709845.1">
    <property type="nucleotide sequence ID" value="NZ_CP011545.1"/>
</dbReference>
<reference evidence="2 3" key="1">
    <citation type="journal article" date="2015" name="Genome Announc.">
        <title>Complete Genome Sequence of the Type Strain Corynebacterium testudinoris DSM 44614, Recovered from Necrotic Lesions in the Mouth of a Tortoise.</title>
        <authorList>
            <person name="Ruckert C."/>
            <person name="Kriete M."/>
            <person name="Jaenicke S."/>
            <person name="Winkler A."/>
            <person name="Tauch A."/>
        </authorList>
    </citation>
    <scope>NUCLEOTIDE SEQUENCE [LARGE SCALE GENOMIC DNA]</scope>
    <source>
        <strain evidence="2 3">DSM 44614</strain>
    </source>
</reference>
<evidence type="ECO:0000313" key="2">
    <source>
        <dbReference type="EMBL" id="AKK09427.1"/>
    </source>
</evidence>
<name>A0A0G3HE49_9CORY</name>
<dbReference type="Proteomes" id="UP000035540">
    <property type="component" value="Chromosome"/>
</dbReference>